<comment type="pathway">
    <text evidence="2">Carbohydrate degradation; glycolysis; pyruvate from D-glyceraldehyde 3-phosphate: step 5/5.</text>
</comment>
<keyword evidence="10" id="KW-0460">Magnesium</keyword>
<comment type="cofactor">
    <cofactor evidence="1">
        <name>K(+)</name>
        <dbReference type="ChEBI" id="CHEBI:29103"/>
    </cofactor>
</comment>
<dbReference type="InterPro" id="IPR015793">
    <property type="entry name" value="Pyrv_Knase_brl"/>
</dbReference>
<keyword evidence="9" id="KW-0067">ATP-binding</keyword>
<dbReference type="InterPro" id="IPR040442">
    <property type="entry name" value="Pyrv_kinase-like_dom_sf"/>
</dbReference>
<evidence type="ECO:0000256" key="12">
    <source>
        <dbReference type="ARBA" id="ARBA00023317"/>
    </source>
</evidence>
<dbReference type="Pfam" id="PF00224">
    <property type="entry name" value="PK"/>
    <property type="match status" value="1"/>
</dbReference>
<keyword evidence="5" id="KW-0808">Transferase</keyword>
<evidence type="ECO:0000256" key="4">
    <source>
        <dbReference type="ARBA" id="ARBA00012142"/>
    </source>
</evidence>
<keyword evidence="7" id="KW-0547">Nucleotide-binding</keyword>
<evidence type="ECO:0000256" key="10">
    <source>
        <dbReference type="ARBA" id="ARBA00022842"/>
    </source>
</evidence>
<evidence type="ECO:0000313" key="15">
    <source>
        <dbReference type="Proteomes" id="UP000271087"/>
    </source>
</evidence>
<dbReference type="GO" id="GO:0000287">
    <property type="term" value="F:magnesium ion binding"/>
    <property type="evidence" value="ECO:0007669"/>
    <property type="project" value="InterPro"/>
</dbReference>
<evidence type="ECO:0000256" key="5">
    <source>
        <dbReference type="ARBA" id="ARBA00022679"/>
    </source>
</evidence>
<dbReference type="UniPathway" id="UPA00109">
    <property type="reaction ID" value="UER00188"/>
</dbReference>
<dbReference type="InterPro" id="IPR001697">
    <property type="entry name" value="Pyr_Knase"/>
</dbReference>
<evidence type="ECO:0000256" key="6">
    <source>
        <dbReference type="ARBA" id="ARBA00022723"/>
    </source>
</evidence>
<feature type="domain" description="Pyruvate kinase barrel" evidence="13">
    <location>
        <begin position="43"/>
        <end position="124"/>
    </location>
</feature>
<reference evidence="14 15" key="2">
    <citation type="submission" date="2018-08" db="EMBL/GenBank/DDBJ databases">
        <authorList>
            <person name="Laetsch R D."/>
            <person name="Stevens L."/>
            <person name="Kumar S."/>
            <person name="Blaxter L. M."/>
        </authorList>
    </citation>
    <scope>NUCLEOTIDE SEQUENCE [LARGE SCALE GENOMIC DNA]</scope>
</reference>
<sequence>MFILSVDLSEKGLKFRSTEKQEASTNLMHRCKIDIRNQPHVQRKTAIICTIGMGPACGSVDKLKDMISAGMNIARLNFSHGSHEYHEKTIKNVREAVQSFSKKPAVAIALDTKGPEIRTGLIDGVG</sequence>
<dbReference type="GO" id="GO:0016301">
    <property type="term" value="F:kinase activity"/>
    <property type="evidence" value="ECO:0007669"/>
    <property type="project" value="UniProtKB-KW"/>
</dbReference>
<dbReference type="GO" id="GO:0005524">
    <property type="term" value="F:ATP binding"/>
    <property type="evidence" value="ECO:0007669"/>
    <property type="project" value="UniProtKB-KW"/>
</dbReference>
<evidence type="ECO:0000256" key="7">
    <source>
        <dbReference type="ARBA" id="ARBA00022741"/>
    </source>
</evidence>
<dbReference type="GO" id="GO:0030955">
    <property type="term" value="F:potassium ion binding"/>
    <property type="evidence" value="ECO:0007669"/>
    <property type="project" value="InterPro"/>
</dbReference>
<reference evidence="16" key="1">
    <citation type="submission" date="2016-06" db="UniProtKB">
        <authorList>
            <consortium name="WormBaseParasite"/>
        </authorList>
    </citation>
    <scope>IDENTIFICATION</scope>
</reference>
<dbReference type="EC" id="2.7.1.40" evidence="4"/>
<keyword evidence="8" id="KW-0418">Kinase</keyword>
<organism evidence="16">
    <name type="scientific">Onchocerca ochengi</name>
    <name type="common">Filarial nematode worm</name>
    <dbReference type="NCBI Taxonomy" id="42157"/>
    <lineage>
        <taxon>Eukaryota</taxon>
        <taxon>Metazoa</taxon>
        <taxon>Ecdysozoa</taxon>
        <taxon>Nematoda</taxon>
        <taxon>Chromadorea</taxon>
        <taxon>Rhabditida</taxon>
        <taxon>Spirurina</taxon>
        <taxon>Spiruromorpha</taxon>
        <taxon>Filarioidea</taxon>
        <taxon>Onchocercidae</taxon>
        <taxon>Onchocerca</taxon>
    </lineage>
</organism>
<evidence type="ECO:0000256" key="1">
    <source>
        <dbReference type="ARBA" id="ARBA00001958"/>
    </source>
</evidence>
<comment type="similarity">
    <text evidence="3">Belongs to the pyruvate kinase family.</text>
</comment>
<keyword evidence="12" id="KW-0670">Pyruvate</keyword>
<dbReference type="GO" id="GO:0004743">
    <property type="term" value="F:pyruvate kinase activity"/>
    <property type="evidence" value="ECO:0007669"/>
    <property type="project" value="UniProtKB-EC"/>
</dbReference>
<gene>
    <name evidence="14" type="ORF">NOO_LOCUS4257</name>
</gene>
<dbReference type="AlphaFoldDB" id="A0A182E8A3"/>
<evidence type="ECO:0000259" key="13">
    <source>
        <dbReference type="Pfam" id="PF00224"/>
    </source>
</evidence>
<evidence type="ECO:0000256" key="11">
    <source>
        <dbReference type="ARBA" id="ARBA00023152"/>
    </source>
</evidence>
<dbReference type="Proteomes" id="UP000271087">
    <property type="component" value="Unassembled WGS sequence"/>
</dbReference>
<evidence type="ECO:0000256" key="9">
    <source>
        <dbReference type="ARBA" id="ARBA00022840"/>
    </source>
</evidence>
<dbReference type="InterPro" id="IPR015813">
    <property type="entry name" value="Pyrv/PenolPyrv_kinase-like_dom"/>
</dbReference>
<keyword evidence="6" id="KW-0479">Metal-binding</keyword>
<proteinExistence type="inferred from homology"/>
<name>A0A182E8A3_ONCOC</name>
<evidence type="ECO:0000313" key="16">
    <source>
        <dbReference type="WBParaSite" id="nOo.2.0.1.t04257-RA"/>
    </source>
</evidence>
<evidence type="ECO:0000313" key="14">
    <source>
        <dbReference type="EMBL" id="VDK72356.1"/>
    </source>
</evidence>
<evidence type="ECO:0000256" key="2">
    <source>
        <dbReference type="ARBA" id="ARBA00004997"/>
    </source>
</evidence>
<protein>
    <recommendedName>
        <fullName evidence="4">pyruvate kinase</fullName>
        <ecNumber evidence="4">2.7.1.40</ecNumber>
    </recommendedName>
</protein>
<evidence type="ECO:0000256" key="8">
    <source>
        <dbReference type="ARBA" id="ARBA00022777"/>
    </source>
</evidence>
<dbReference type="SUPFAM" id="SSF51621">
    <property type="entry name" value="Phosphoenolpyruvate/pyruvate domain"/>
    <property type="match status" value="1"/>
</dbReference>
<dbReference type="PANTHER" id="PTHR11817">
    <property type="entry name" value="PYRUVATE KINASE"/>
    <property type="match status" value="1"/>
</dbReference>
<dbReference type="EMBL" id="UYRW01000930">
    <property type="protein sequence ID" value="VDK72356.1"/>
    <property type="molecule type" value="Genomic_DNA"/>
</dbReference>
<keyword evidence="15" id="KW-1185">Reference proteome</keyword>
<dbReference type="WBParaSite" id="nOo.2.0.1.t04257-RA">
    <property type="protein sequence ID" value="nOo.2.0.1.t04257-RA"/>
    <property type="gene ID" value="nOo.2.0.1.g04257"/>
</dbReference>
<evidence type="ECO:0000256" key="3">
    <source>
        <dbReference type="ARBA" id="ARBA00008663"/>
    </source>
</evidence>
<keyword evidence="11" id="KW-0324">Glycolysis</keyword>
<accession>A0A182E8A3</accession>
<dbReference type="Gene3D" id="3.20.20.60">
    <property type="entry name" value="Phosphoenolpyruvate-binding domains"/>
    <property type="match status" value="1"/>
</dbReference>
<dbReference type="OrthoDB" id="108365at2759"/>
<dbReference type="STRING" id="42157.A0A182E8A3"/>